<dbReference type="GO" id="GO:0005737">
    <property type="term" value="C:cytoplasm"/>
    <property type="evidence" value="ECO:0007669"/>
    <property type="project" value="TreeGrafter"/>
</dbReference>
<dbReference type="PANTHER" id="PTHR13710:SF154">
    <property type="entry name" value="RECQ HELICASE, PUTATIVE (AFU_ORTHOLOGUE AFUA_6G14720)-RELATED"/>
    <property type="match status" value="1"/>
</dbReference>
<accession>A0A8H6WQW6</accession>
<feature type="compositionally biased region" description="Low complexity" evidence="2">
    <location>
        <begin position="120"/>
        <end position="136"/>
    </location>
</feature>
<dbReference type="PROSITE" id="PS51192">
    <property type="entry name" value="HELICASE_ATP_BIND_1"/>
    <property type="match status" value="1"/>
</dbReference>
<sequence length="2045" mass="222498">MTTANTDLLPTREAVPDDTDDRRDSLGPSVPGAFPVGEDTQTKSSPHTTQTIFEEVSFAALLNMVKLGGEDNKDAGTEQRRLKTDSKTTGFAAPPSLASPTENTSSMSYTSQASVLLMVPTNTPSTSTTGMTATPNLGEPQTNTSRPSQSPARHRHVHHVRDGRNKLGVCVARAHIEPNLLATSTVSPFTPIPPVNLKKARLLRLGGRVAGARLPAGCVGGAGKKVVPASATEVEQTKNPVRPRRAPVHLDSTAIDDDAENERRTDKTHAPVSHSHATRTPVWEAEAVVRLPHIVVFDAAAEDVQSKPDGMALGRTRRSSGVYPLSAMKQTPMDGNGDASVLDVEGEGGPGEHATPSMPACNSKQDDEGGDRKDVVKGRDDAVDAAPASGFLHGKGSRLVQKVKEKMHLGSGAGMHLDGNGLTRSKGNSRRAQQDMGLSVHFLRLDDGQSMSLERERVVVEASDGESATGLGMGLWAGAAIPAPDDDDGQQRRRSQLKPAQLQAPTSDVEMDASPPGNTTSPSRSPVTVPMRVSPSPGPMQEESSNNGEDEGSDLPMENGRGALDPEEWTVTTHPQYNLRAFDVVVNKHLHLLICLTCRRALDLKTGQTHIRQHYARRRVPDGMVKNLQIQSTCALPTKFRIPVIPRLRSGVLTCPSTTCGSAAGATADTARGRRCVAILRFAFGGPCAVVFRGRCVELPPPPSQAVPAADVLFRRNFAGFHELVEENASAPADMMELTTFARRDLWYDLVEGIQGGDIVESARIPDIKDEGFEGRLRDASIKYIADVQPMLRAYASFGFRKLMGQHGPDPSVHGFEPLGSKQTCEKYGVFASRLLLAVMRQHRGLEIPFKYPLTAHTEDLHPVVNEVFQRLFMDIATGVQKSPFFNAVICFTVLSSFNDDRTLLPASQITSQLAQLKYLGRAAMLFRINGILTRNPQMEPIEAYQQVQQYLQDSHVSPMAYIYNIYGILKVIRSDEHNTHDAEWDDETADTLIWNGCRIHIPDLGILHATYLDAYRKVVAEDIFFGREPPPEFHASTLDIGSLVDRSKNKSAGFSLLDYSKNPRLIELGNSYLPWLLSHPDLATRFVRVEGKQLVWRPAPCLQLLEDLDRANNLLIVALCIGTPLCARATEISRLTCRNLPGSSLRGFLRLMRNLILLFAIDKTTHRTGKERFCPVAPPVADQQELLLNLAAYRPAQVYLAQIFLGDDGAAPLLGEATEEHLHCRLTQAGLRKLYVSVMSRYGDPLSFELSKAYYFDIIGNHSGDVSNARYNLGNDTDKTGISGDTPIRLSEIGDVMRQEDEEASVLAPGTSSAPDGIDIQTLADLLAAKLQPRLSHGIHSDISRFGLDLHSRLFPPAAPRLMRSELQDVSNIIPHPSRLLDLRRMLNSETADFTSREQSILWEKLANWDTNLLVAMRCGSQKSLTNILTAKCYANGRTTIIILPVSGLHHGLQTSLVNLDVRHGKFDPNGDFDHDAAVVWATVEQVADPRFTKYADHKAATKTLRGVVLDEAHKVATDGDYRPVMQLLDVLARYGVPVAYLTATAPPHECKKLLTQLGIPSADFIRQSVCRENITIGIERHPSKEERFEAFVAMVHTVLEEKQVEEKILVFAQTVDLAHRLAAPRASSSTSDNVTSYDLYGTPPSPTANRGKGAMGPPPLPLAQTPSRQSTPLFSNALATNGPAQRSANAPTKFSFAAPTGTTQSRISTRQTPVVTPRGVNPFLRPKPLADPVAAPPPPPSSSRPSSSSRPHGVSSSSKAPANGSSAAAVGKHRSRAAEGRRCCQQNDDCPSCLGRWYDYNHKPEDCAGDVGTPKDTEWRQKRKDMFNFASGLCFGCLCPQSTREGKGWHPLLNGQQVRNCPDIDIIKCAFYGFIKGGNPEGPKAIDLSFIPTRILTDPDPEHINIGHWAAKSGSRDGTSATFTPCSSGSGGQSGWITKTRAAFPLKEDNDIERLLALRAQATPSAPPHSVVDLAGTDRLVASNGDFLRRAGHTTVNTDTVPHAQYLLDDPILAVVSAADQRLGVVALWILAATVGLMKNKHD</sequence>
<dbReference type="OrthoDB" id="2507344at2759"/>
<evidence type="ECO:0000256" key="1">
    <source>
        <dbReference type="ARBA" id="ARBA00005446"/>
    </source>
</evidence>
<feature type="region of interest" description="Disordered" evidence="2">
    <location>
        <begin position="411"/>
        <end position="433"/>
    </location>
</feature>
<reference evidence="4" key="1">
    <citation type="submission" date="2020-05" db="EMBL/GenBank/DDBJ databases">
        <title>Mycena genomes resolve the evolution of fungal bioluminescence.</title>
        <authorList>
            <person name="Tsai I.J."/>
        </authorList>
    </citation>
    <scope>NUCLEOTIDE SEQUENCE</scope>
    <source>
        <strain evidence="4">110903Hualien_Pintung</strain>
    </source>
</reference>
<evidence type="ECO:0000313" key="5">
    <source>
        <dbReference type="Proteomes" id="UP000613580"/>
    </source>
</evidence>
<feature type="compositionally biased region" description="Polar residues" evidence="2">
    <location>
        <begin position="1666"/>
        <end position="1694"/>
    </location>
</feature>
<feature type="compositionally biased region" description="Polar residues" evidence="2">
    <location>
        <begin position="98"/>
        <end position="114"/>
    </location>
</feature>
<feature type="compositionally biased region" description="Basic and acidic residues" evidence="2">
    <location>
        <begin position="69"/>
        <end position="86"/>
    </location>
</feature>
<comment type="similarity">
    <text evidence="1">Belongs to the helicase family. RecQ subfamily.</text>
</comment>
<proteinExistence type="inferred from homology"/>
<dbReference type="Gene3D" id="3.40.50.300">
    <property type="entry name" value="P-loop containing nucleotide triphosphate hydrolases"/>
    <property type="match status" value="1"/>
</dbReference>
<dbReference type="InterPro" id="IPR027417">
    <property type="entry name" value="P-loop_NTPase"/>
</dbReference>
<protein>
    <recommendedName>
        <fullName evidence="3">Helicase ATP-binding domain-containing protein</fullName>
    </recommendedName>
</protein>
<dbReference type="PANTHER" id="PTHR13710">
    <property type="entry name" value="DNA HELICASE RECQ FAMILY MEMBER"/>
    <property type="match status" value="1"/>
</dbReference>
<evidence type="ECO:0000256" key="2">
    <source>
        <dbReference type="SAM" id="MobiDB-lite"/>
    </source>
</evidence>
<feature type="compositionally biased region" description="Low complexity" evidence="2">
    <location>
        <begin position="1745"/>
        <end position="1771"/>
    </location>
</feature>
<dbReference type="Proteomes" id="UP000613580">
    <property type="component" value="Unassembled WGS sequence"/>
</dbReference>
<feature type="region of interest" description="Disordered" evidence="2">
    <location>
        <begin position="477"/>
        <end position="565"/>
    </location>
</feature>
<dbReference type="GO" id="GO:0005694">
    <property type="term" value="C:chromosome"/>
    <property type="evidence" value="ECO:0007669"/>
    <property type="project" value="TreeGrafter"/>
</dbReference>
<feature type="compositionally biased region" description="Basic and acidic residues" evidence="2">
    <location>
        <begin position="364"/>
        <end position="374"/>
    </location>
</feature>
<dbReference type="GO" id="GO:0000724">
    <property type="term" value="P:double-strand break repair via homologous recombination"/>
    <property type="evidence" value="ECO:0007669"/>
    <property type="project" value="TreeGrafter"/>
</dbReference>
<gene>
    <name evidence="4" type="ORF">HMN09_00214000</name>
</gene>
<feature type="region of interest" description="Disordered" evidence="2">
    <location>
        <begin position="327"/>
        <end position="374"/>
    </location>
</feature>
<feature type="region of interest" description="Disordered" evidence="2">
    <location>
        <begin position="229"/>
        <end position="278"/>
    </location>
</feature>
<feature type="compositionally biased region" description="Polar residues" evidence="2">
    <location>
        <begin position="139"/>
        <end position="151"/>
    </location>
</feature>
<comment type="caution">
    <text evidence="4">The sequence shown here is derived from an EMBL/GenBank/DDBJ whole genome shotgun (WGS) entry which is preliminary data.</text>
</comment>
<dbReference type="GO" id="GO:0009378">
    <property type="term" value="F:four-way junction helicase activity"/>
    <property type="evidence" value="ECO:0007669"/>
    <property type="project" value="TreeGrafter"/>
</dbReference>
<organism evidence="4 5">
    <name type="scientific">Mycena chlorophos</name>
    <name type="common">Agaric fungus</name>
    <name type="synonym">Agaricus chlorophos</name>
    <dbReference type="NCBI Taxonomy" id="658473"/>
    <lineage>
        <taxon>Eukaryota</taxon>
        <taxon>Fungi</taxon>
        <taxon>Dikarya</taxon>
        <taxon>Basidiomycota</taxon>
        <taxon>Agaricomycotina</taxon>
        <taxon>Agaricomycetes</taxon>
        <taxon>Agaricomycetidae</taxon>
        <taxon>Agaricales</taxon>
        <taxon>Marasmiineae</taxon>
        <taxon>Mycenaceae</taxon>
        <taxon>Mycena</taxon>
    </lineage>
</organism>
<dbReference type="GO" id="GO:0043138">
    <property type="term" value="F:3'-5' DNA helicase activity"/>
    <property type="evidence" value="ECO:0007669"/>
    <property type="project" value="TreeGrafter"/>
</dbReference>
<feature type="compositionally biased region" description="Polar residues" evidence="2">
    <location>
        <begin position="1628"/>
        <end position="1638"/>
    </location>
</feature>
<feature type="region of interest" description="Disordered" evidence="2">
    <location>
        <begin position="1625"/>
        <end position="1780"/>
    </location>
</feature>
<name>A0A8H6WQW6_MYCCL</name>
<feature type="region of interest" description="Disordered" evidence="2">
    <location>
        <begin position="1"/>
        <end position="48"/>
    </location>
</feature>
<keyword evidence="5" id="KW-1185">Reference proteome</keyword>
<feature type="compositionally biased region" description="Polar residues" evidence="2">
    <location>
        <begin position="1702"/>
        <end position="1716"/>
    </location>
</feature>
<feature type="region of interest" description="Disordered" evidence="2">
    <location>
        <begin position="69"/>
        <end position="160"/>
    </location>
</feature>
<feature type="compositionally biased region" description="Polar residues" evidence="2">
    <location>
        <begin position="516"/>
        <end position="526"/>
    </location>
</feature>
<feature type="domain" description="Helicase ATP-binding" evidence="3">
    <location>
        <begin position="1405"/>
        <end position="1565"/>
    </location>
</feature>
<dbReference type="InterPro" id="IPR014001">
    <property type="entry name" value="Helicase_ATP-bd"/>
</dbReference>
<evidence type="ECO:0000313" key="4">
    <source>
        <dbReference type="EMBL" id="KAF7321249.1"/>
    </source>
</evidence>
<dbReference type="SUPFAM" id="SSF52540">
    <property type="entry name" value="P-loop containing nucleoside triphosphate hydrolases"/>
    <property type="match status" value="1"/>
</dbReference>
<dbReference type="EMBL" id="JACAZE010000002">
    <property type="protein sequence ID" value="KAF7321249.1"/>
    <property type="molecule type" value="Genomic_DNA"/>
</dbReference>
<evidence type="ECO:0000259" key="3">
    <source>
        <dbReference type="PROSITE" id="PS51192"/>
    </source>
</evidence>